<keyword evidence="4" id="KW-1185">Reference proteome</keyword>
<evidence type="ECO:0000256" key="1">
    <source>
        <dbReference type="SAM" id="Phobius"/>
    </source>
</evidence>
<gene>
    <name evidence="3" type="ORF">GQS65_04395</name>
</gene>
<protein>
    <recommendedName>
        <fullName evidence="2">DUF7979 domain-containing protein</fullName>
    </recommendedName>
</protein>
<keyword evidence="1" id="KW-0812">Transmembrane</keyword>
<organism evidence="3 4">
    <name type="scientific">Halomarina oriensis</name>
    <dbReference type="NCBI Taxonomy" id="671145"/>
    <lineage>
        <taxon>Archaea</taxon>
        <taxon>Methanobacteriati</taxon>
        <taxon>Methanobacteriota</taxon>
        <taxon>Stenosarchaea group</taxon>
        <taxon>Halobacteria</taxon>
        <taxon>Halobacteriales</taxon>
        <taxon>Natronomonadaceae</taxon>
        <taxon>Halomarina</taxon>
    </lineage>
</organism>
<dbReference type="RefSeq" id="WP_158203467.1">
    <property type="nucleotide sequence ID" value="NZ_WSZK01000010.1"/>
</dbReference>
<accession>A0A6B0GGR2</accession>
<proteinExistence type="predicted"/>
<evidence type="ECO:0000313" key="4">
    <source>
        <dbReference type="Proteomes" id="UP000451471"/>
    </source>
</evidence>
<evidence type="ECO:0000313" key="3">
    <source>
        <dbReference type="EMBL" id="MWG33740.1"/>
    </source>
</evidence>
<feature type="domain" description="DUF7979" evidence="2">
    <location>
        <begin position="45"/>
        <end position="106"/>
    </location>
</feature>
<evidence type="ECO:0000259" key="2">
    <source>
        <dbReference type="Pfam" id="PF25934"/>
    </source>
</evidence>
<keyword evidence="1" id="KW-1133">Transmembrane helix</keyword>
<comment type="caution">
    <text evidence="3">The sequence shown here is derived from an EMBL/GenBank/DDBJ whole genome shotgun (WGS) entry which is preliminary data.</text>
</comment>
<reference evidence="3 4" key="1">
    <citation type="submission" date="2019-12" db="EMBL/GenBank/DDBJ databases">
        <title>Halocatena pleomorpha gen. nov. sp. nov., an extremely halophilic archaeon of family Halobacteriaceae isolated from saltpan soil.</title>
        <authorList>
            <person name="Pal Y."/>
            <person name="Verma A."/>
            <person name="Krishnamurthi S."/>
            <person name="Kumar P."/>
        </authorList>
    </citation>
    <scope>NUCLEOTIDE SEQUENCE [LARGE SCALE GENOMIC DNA]</scope>
    <source>
        <strain evidence="3 4">JCM 16495</strain>
    </source>
</reference>
<dbReference type="InterPro" id="IPR058285">
    <property type="entry name" value="DUF7979"/>
</dbReference>
<dbReference type="EMBL" id="WSZK01000010">
    <property type="protein sequence ID" value="MWG33740.1"/>
    <property type="molecule type" value="Genomic_DNA"/>
</dbReference>
<dbReference type="Proteomes" id="UP000451471">
    <property type="component" value="Unassembled WGS sequence"/>
</dbReference>
<keyword evidence="1" id="KW-0472">Membrane</keyword>
<feature type="transmembrane region" description="Helical" evidence="1">
    <location>
        <begin position="121"/>
        <end position="142"/>
    </location>
</feature>
<sequence length="147" mass="15877">MPSVLNTVVALAGVLVVVGALTAGFGLYEQATNTCTPGSSLHITHLQPNETVEDTHQQDFENLSADQQTALRDELPVNDSVRVEETGSYDGIINTVVTYQDERYYIGRIEHSDCSPDNRSYLVIGGGAMLVGSFGAAFVIAIRASRW</sequence>
<name>A0A6B0GGR2_9EURY</name>
<dbReference type="Pfam" id="PF25934">
    <property type="entry name" value="DUF7979"/>
    <property type="match status" value="1"/>
</dbReference>
<dbReference type="AlphaFoldDB" id="A0A6B0GGR2"/>